<proteinExistence type="predicted"/>
<dbReference type="EMBL" id="JAZGQO010000006">
    <property type="protein sequence ID" value="KAK6185496.1"/>
    <property type="molecule type" value="Genomic_DNA"/>
</dbReference>
<dbReference type="Pfam" id="PF08216">
    <property type="entry name" value="CTNNBL"/>
    <property type="match status" value="1"/>
</dbReference>
<sequence length="559" mass="63905">MEVEELLSFKIDKPNTANTLKRKKFEINDENSAPRSKKKGGIVGQIQAIGAEVTDDDRAKIARMVDEQTEGDLLDETSLKKLLLQFEKKCYKNQEMRIKFPDLPEKFMESEVELNDVIQEMHVIGTIPEFYQVLIDLNTVQSLLQLLAHENTDIAIAVVDLLQELTDVDTLNENEDGGTALIDALLEGQIVAVLVQNIERLDETVKEEADGVHNTLAIIENITEFRPDVCHEAAQQGLLQWLLKRIKAKMPVDDNKVYASEILAILLQNTDENRLLLGDIDGIDVLLSQLSAYKRHDPTTKEEIEYMENLFNSLCSCLMVPNNRNKFLKGEGLQLMNLMLREKRMSRNSGLKVLNHAMTGSEGADNCQKFIDILGLRTIFPLYMKTPKPNKEGHTKDEIEEHVVSVIASLLKNCQGTQRQRLLNKFTENDHEKVERLLELHLKYLDRVRSCDNEIEQEKLRYKKQGLPIDSDLDDEFYLKRLDAGLFTLQLVDYIMLEVCSSGEPSIKQRVMQILNMRGGSVKAIRYIMREYAGNIGDARDDNTQEAEQDRILKLVDQF</sequence>
<evidence type="ECO:0000313" key="12">
    <source>
        <dbReference type="Proteomes" id="UP001347796"/>
    </source>
</evidence>
<dbReference type="InterPro" id="IPR016024">
    <property type="entry name" value="ARM-type_fold"/>
</dbReference>
<dbReference type="InterPro" id="IPR013180">
    <property type="entry name" value="CTNNBL1_N"/>
</dbReference>
<name>A0AAN8JY86_PATCE</name>
<evidence type="ECO:0000256" key="4">
    <source>
        <dbReference type="ARBA" id="ARBA00023054"/>
    </source>
</evidence>
<evidence type="ECO:0000259" key="10">
    <source>
        <dbReference type="SMART" id="SM01156"/>
    </source>
</evidence>
<feature type="domain" description="Beta-catenin-like protein 1 N-terminal" evidence="10">
    <location>
        <begin position="54"/>
        <end position="159"/>
    </location>
</feature>
<comment type="caution">
    <text evidence="11">The sequence shown here is derived from an EMBL/GenBank/DDBJ whole genome shotgun (WGS) entry which is preliminary data.</text>
</comment>
<evidence type="ECO:0000256" key="3">
    <source>
        <dbReference type="ARBA" id="ARBA00022737"/>
    </source>
</evidence>
<dbReference type="AlphaFoldDB" id="A0AAN8JY86"/>
<comment type="subcellular location">
    <subcellularLocation>
        <location evidence="1">Nucleus</location>
    </subcellularLocation>
</comment>
<accession>A0AAN8JY86</accession>
<evidence type="ECO:0000256" key="1">
    <source>
        <dbReference type="ARBA" id="ARBA00004123"/>
    </source>
</evidence>
<dbReference type="FunFam" id="1.25.10.10:FF:001136">
    <property type="entry name" value="Beta-catenin-like protein 1"/>
    <property type="match status" value="1"/>
</dbReference>
<evidence type="ECO:0000256" key="2">
    <source>
        <dbReference type="ARBA" id="ARBA00022553"/>
    </source>
</evidence>
<dbReference type="Proteomes" id="UP001347796">
    <property type="component" value="Unassembled WGS sequence"/>
</dbReference>
<protein>
    <recommendedName>
        <fullName evidence="8">Beta-catenin-like protein 1</fullName>
    </recommendedName>
    <alternativeName>
        <fullName evidence="9">Nuclear-associated protein</fullName>
    </alternativeName>
</protein>
<evidence type="ECO:0000256" key="7">
    <source>
        <dbReference type="ARBA" id="ARBA00061776"/>
    </source>
</evidence>
<keyword evidence="3" id="KW-0677">Repeat</keyword>
<evidence type="ECO:0000313" key="11">
    <source>
        <dbReference type="EMBL" id="KAK6185496.1"/>
    </source>
</evidence>
<comment type="function">
    <text evidence="6">Component of the PRP19-CDC5L complex that forms an integral part of the spliceosome and is required for activating pre-mRNA splicing. Participates in AID/AICDA-mediated somatic hypermutation (SHM) and class-switch recombination (CSR), 2 processes resulting in the production of high-affinity, mutated isotype-switched antibodies.</text>
</comment>
<dbReference type="SMART" id="SM01156">
    <property type="entry name" value="DUF1716"/>
    <property type="match status" value="1"/>
</dbReference>
<dbReference type="GO" id="GO:0010467">
    <property type="term" value="P:gene expression"/>
    <property type="evidence" value="ECO:0007669"/>
    <property type="project" value="UniProtKB-ARBA"/>
</dbReference>
<evidence type="ECO:0000256" key="9">
    <source>
        <dbReference type="ARBA" id="ARBA00083862"/>
    </source>
</evidence>
<keyword evidence="12" id="KW-1185">Reference proteome</keyword>
<evidence type="ECO:0000256" key="5">
    <source>
        <dbReference type="ARBA" id="ARBA00023242"/>
    </source>
</evidence>
<organism evidence="11 12">
    <name type="scientific">Patella caerulea</name>
    <name type="common">Rayed Mediterranean limpet</name>
    <dbReference type="NCBI Taxonomy" id="87958"/>
    <lineage>
        <taxon>Eukaryota</taxon>
        <taxon>Metazoa</taxon>
        <taxon>Spiralia</taxon>
        <taxon>Lophotrochozoa</taxon>
        <taxon>Mollusca</taxon>
        <taxon>Gastropoda</taxon>
        <taxon>Patellogastropoda</taxon>
        <taxon>Patelloidea</taxon>
        <taxon>Patellidae</taxon>
        <taxon>Patella</taxon>
    </lineage>
</organism>
<keyword evidence="2" id="KW-0597">Phosphoprotein</keyword>
<gene>
    <name evidence="11" type="ORF">SNE40_007717</name>
</gene>
<evidence type="ECO:0000256" key="8">
    <source>
        <dbReference type="ARBA" id="ARBA00070106"/>
    </source>
</evidence>
<keyword evidence="4" id="KW-0175">Coiled coil</keyword>
<keyword evidence="5" id="KW-0539">Nucleus</keyword>
<reference evidence="11 12" key="1">
    <citation type="submission" date="2024-01" db="EMBL/GenBank/DDBJ databases">
        <title>The genome of the rayed Mediterranean limpet Patella caerulea (Linnaeus, 1758).</title>
        <authorList>
            <person name="Anh-Thu Weber A."/>
            <person name="Halstead-Nussloch G."/>
        </authorList>
    </citation>
    <scope>NUCLEOTIDE SEQUENCE [LARGE SCALE GENOMIC DNA]</scope>
    <source>
        <strain evidence="11">AATW-2023a</strain>
        <tissue evidence="11">Whole specimen</tissue>
    </source>
</reference>
<evidence type="ECO:0000256" key="6">
    <source>
        <dbReference type="ARBA" id="ARBA00058456"/>
    </source>
</evidence>
<dbReference type="InterPro" id="IPR039678">
    <property type="entry name" value="CTNNBL1"/>
</dbReference>
<dbReference type="PANTHER" id="PTHR14978:SF0">
    <property type="entry name" value="BETA-CATENIN-LIKE PROTEIN 1"/>
    <property type="match status" value="1"/>
</dbReference>
<dbReference type="Gene3D" id="1.25.10.10">
    <property type="entry name" value="Leucine-rich Repeat Variant"/>
    <property type="match status" value="1"/>
</dbReference>
<comment type="subunit">
    <text evidence="7">Component of the PRP19-CDC5L splicing complex composed of a core complex comprising a homotetramer of PRPF19, CDC5L, PLRG1 and BCAS2, and at least three less stably associated proteins CTNNBL1, CWC15 and HSPA8. Interacts directly with CWC15 and CDC5L in the complex. Interacts with AICDA; the interaction is important for the antibody diversification activity of AICDA. Interacts with PRPF31 (via its NLS). Interacts (via its N-terminal NLS) with KPNA1 and KPNA2.</text>
</comment>
<dbReference type="GO" id="GO:0005681">
    <property type="term" value="C:spliceosomal complex"/>
    <property type="evidence" value="ECO:0007669"/>
    <property type="project" value="TreeGrafter"/>
</dbReference>
<dbReference type="SUPFAM" id="SSF48371">
    <property type="entry name" value="ARM repeat"/>
    <property type="match status" value="1"/>
</dbReference>
<dbReference type="InterPro" id="IPR011989">
    <property type="entry name" value="ARM-like"/>
</dbReference>
<dbReference type="PANTHER" id="PTHR14978">
    <property type="entry name" value="BETA-CATENIN-LIKE PROTEIN 1 NUCLEAR ASSOCIATED PROTEIN"/>
    <property type="match status" value="1"/>
</dbReference>